<dbReference type="RefSeq" id="WP_150998468.1">
    <property type="nucleotide sequence ID" value="NZ_CABVPM010000001.1"/>
</dbReference>
<dbReference type="AlphaFoldDB" id="A0A6L3N3U0"/>
<reference evidence="1 2" key="1">
    <citation type="submission" date="2019-09" db="EMBL/GenBank/DDBJ databases">
        <title>Draft genome sequences of 48 bacterial type strains from the CCUG.</title>
        <authorList>
            <person name="Tunovic T."/>
            <person name="Pineiro-Iglesias B."/>
            <person name="Unosson C."/>
            <person name="Inganas E."/>
            <person name="Ohlen M."/>
            <person name="Cardew S."/>
            <person name="Jensie-Markopoulos S."/>
            <person name="Salva-Serra F."/>
            <person name="Jaen-Luchoro D."/>
            <person name="Karlsson R."/>
            <person name="Svensson-Stadler L."/>
            <person name="Chun J."/>
            <person name="Moore E."/>
        </authorList>
    </citation>
    <scope>NUCLEOTIDE SEQUENCE [LARGE SCALE GENOMIC DNA]</scope>
    <source>
        <strain evidence="1 2">CCUG 65686</strain>
    </source>
</reference>
<name>A0A6L3N3U0_9BURK</name>
<sequence>METDRELDYNEYLEYVKKYKNPQTAAFKYFATVHCKKLNSILLARKLSTDLREKDDSKEGKTKI</sequence>
<accession>A0A6L3N3U0</accession>
<evidence type="ECO:0000313" key="1">
    <source>
        <dbReference type="EMBL" id="KAB0640688.1"/>
    </source>
</evidence>
<protein>
    <submittedName>
        <fullName evidence="1">Uncharacterized protein</fullName>
    </submittedName>
</protein>
<evidence type="ECO:0000313" key="2">
    <source>
        <dbReference type="Proteomes" id="UP000473470"/>
    </source>
</evidence>
<proteinExistence type="predicted"/>
<organism evidence="1 2">
    <name type="scientific">Burkholderia stagnalis</name>
    <dbReference type="NCBI Taxonomy" id="1503054"/>
    <lineage>
        <taxon>Bacteria</taxon>
        <taxon>Pseudomonadati</taxon>
        <taxon>Pseudomonadota</taxon>
        <taxon>Betaproteobacteria</taxon>
        <taxon>Burkholderiales</taxon>
        <taxon>Burkholderiaceae</taxon>
        <taxon>Burkholderia</taxon>
        <taxon>Burkholderia cepacia complex</taxon>
    </lineage>
</organism>
<comment type="caution">
    <text evidence="1">The sequence shown here is derived from an EMBL/GenBank/DDBJ whole genome shotgun (WGS) entry which is preliminary data.</text>
</comment>
<dbReference type="EMBL" id="VZOK01000004">
    <property type="protein sequence ID" value="KAB0640688.1"/>
    <property type="molecule type" value="Genomic_DNA"/>
</dbReference>
<gene>
    <name evidence="1" type="ORF">F7R25_04105</name>
</gene>
<dbReference type="Proteomes" id="UP000473470">
    <property type="component" value="Unassembled WGS sequence"/>
</dbReference>